<dbReference type="Gene3D" id="3.40.50.2000">
    <property type="entry name" value="Glycogen Phosphorylase B"/>
    <property type="match status" value="2"/>
</dbReference>
<dbReference type="Pfam" id="PF13579">
    <property type="entry name" value="Glyco_trans_4_4"/>
    <property type="match status" value="1"/>
</dbReference>
<dbReference type="PANTHER" id="PTHR45947">
    <property type="entry name" value="SULFOQUINOVOSYL TRANSFERASE SQD2"/>
    <property type="match status" value="1"/>
</dbReference>
<dbReference type="Pfam" id="PF00534">
    <property type="entry name" value="Glycos_transf_1"/>
    <property type="match status" value="1"/>
</dbReference>
<dbReference type="PANTHER" id="PTHR45947:SF3">
    <property type="entry name" value="SULFOQUINOVOSYL TRANSFERASE SQD2"/>
    <property type="match status" value="1"/>
</dbReference>
<protein>
    <submittedName>
        <fullName evidence="3">Glycosyltransferase family 4 protein</fullName>
    </submittedName>
</protein>
<sequence>MAIVKKKKKLLFINDYFYPDVASTGQLLTELCLELQHEFDVTVIASSGYADSDEGSVRKRRRIVQEKLEGIHIHRIGLSKPDKKSKLSRLIHISVFFALAFRVILKEKRVAAIYTTSQPPILAGLLGSMAKLLKRCKFVYNIQDFNPEQAEAVNFVSRRWVTELARKVDKFSCRRADHIVLVGRDMGETLKKRFKGKPVPEYTVINNWIDEQSVTPLAKSDPGVSMFLREYKLENKFVVMYSGNIGLYYDLENLIKVASMLEGLPDVRFAFVGEGAVKEDMERYVQTHGLCNVVFIPYQPRERLLYSLNAADIHLVVNQKGIKGVSVPSKVYGVLATGKPVLGVLEEGSEAATLIQESRSGLVVEPGQYEGAAQAIRTIAAMSDEMRELMGMRGRTYLEEYLRKDVSLMKYKQLFASLVADGFIDVGRPARMGATESK</sequence>
<feature type="domain" description="Glycosyl transferase family 1" evidence="1">
    <location>
        <begin position="234"/>
        <end position="395"/>
    </location>
</feature>
<comment type="caution">
    <text evidence="3">The sequence shown here is derived from an EMBL/GenBank/DDBJ whole genome shotgun (WGS) entry which is preliminary data.</text>
</comment>
<evidence type="ECO:0000259" key="2">
    <source>
        <dbReference type="Pfam" id="PF13579"/>
    </source>
</evidence>
<dbReference type="InterPro" id="IPR050194">
    <property type="entry name" value="Glycosyltransferase_grp1"/>
</dbReference>
<organism evidence="3 4">
    <name type="scientific">Paenibacillus oenotherae</name>
    <dbReference type="NCBI Taxonomy" id="1435645"/>
    <lineage>
        <taxon>Bacteria</taxon>
        <taxon>Bacillati</taxon>
        <taxon>Bacillota</taxon>
        <taxon>Bacilli</taxon>
        <taxon>Bacillales</taxon>
        <taxon>Paenibacillaceae</taxon>
        <taxon>Paenibacillus</taxon>
    </lineage>
</organism>
<accession>A0ABS7DA19</accession>
<keyword evidence="4" id="KW-1185">Reference proteome</keyword>
<name>A0ABS7DA19_9BACL</name>
<evidence type="ECO:0000313" key="4">
    <source>
        <dbReference type="Proteomes" id="UP000812277"/>
    </source>
</evidence>
<dbReference type="RefSeq" id="WP_219873977.1">
    <property type="nucleotide sequence ID" value="NZ_JAHZIJ010000016.1"/>
</dbReference>
<dbReference type="SUPFAM" id="SSF53756">
    <property type="entry name" value="UDP-Glycosyltransferase/glycogen phosphorylase"/>
    <property type="match status" value="1"/>
</dbReference>
<gene>
    <name evidence="3" type="ORF">K0T92_18565</name>
</gene>
<dbReference type="Proteomes" id="UP000812277">
    <property type="component" value="Unassembled WGS sequence"/>
</dbReference>
<dbReference type="InterPro" id="IPR001296">
    <property type="entry name" value="Glyco_trans_1"/>
</dbReference>
<proteinExistence type="predicted"/>
<dbReference type="EMBL" id="JAHZIJ010000016">
    <property type="protein sequence ID" value="MBW7476725.1"/>
    <property type="molecule type" value="Genomic_DNA"/>
</dbReference>
<evidence type="ECO:0000259" key="1">
    <source>
        <dbReference type="Pfam" id="PF00534"/>
    </source>
</evidence>
<evidence type="ECO:0000313" key="3">
    <source>
        <dbReference type="EMBL" id="MBW7476725.1"/>
    </source>
</evidence>
<dbReference type="InterPro" id="IPR028098">
    <property type="entry name" value="Glyco_trans_4-like_N"/>
</dbReference>
<reference evidence="3 4" key="1">
    <citation type="submission" date="2021-07" db="EMBL/GenBank/DDBJ databases">
        <title>Paenibacillus radiodurans sp. nov., isolated from the southeastern edge of Tengger Desert.</title>
        <authorList>
            <person name="Zhang G."/>
        </authorList>
    </citation>
    <scope>NUCLEOTIDE SEQUENCE [LARGE SCALE GENOMIC DNA]</scope>
    <source>
        <strain evidence="3 4">DT7-4</strain>
    </source>
</reference>
<feature type="domain" description="Glycosyltransferase subfamily 4-like N-terminal" evidence="2">
    <location>
        <begin position="29"/>
        <end position="208"/>
    </location>
</feature>
<dbReference type="CDD" id="cd03794">
    <property type="entry name" value="GT4_WbuB-like"/>
    <property type="match status" value="1"/>
</dbReference>